<organism evidence="1 2">
    <name type="scientific">Rhamnella rubrinervis</name>
    <dbReference type="NCBI Taxonomy" id="2594499"/>
    <lineage>
        <taxon>Eukaryota</taxon>
        <taxon>Viridiplantae</taxon>
        <taxon>Streptophyta</taxon>
        <taxon>Embryophyta</taxon>
        <taxon>Tracheophyta</taxon>
        <taxon>Spermatophyta</taxon>
        <taxon>Magnoliopsida</taxon>
        <taxon>eudicotyledons</taxon>
        <taxon>Gunneridae</taxon>
        <taxon>Pentapetalae</taxon>
        <taxon>rosids</taxon>
        <taxon>fabids</taxon>
        <taxon>Rosales</taxon>
        <taxon>Rhamnaceae</taxon>
        <taxon>rhamnoid group</taxon>
        <taxon>Rhamneae</taxon>
        <taxon>Rhamnella</taxon>
    </lineage>
</organism>
<gene>
    <name evidence="1" type="ORF">FNV43_RR07288</name>
</gene>
<dbReference type="EMBL" id="VOIH02000003">
    <property type="protein sequence ID" value="KAF3451195.1"/>
    <property type="molecule type" value="Genomic_DNA"/>
</dbReference>
<reference evidence="1" key="1">
    <citation type="submission" date="2020-03" db="EMBL/GenBank/DDBJ databases">
        <title>A high-quality chromosome-level genome assembly of a woody plant with both climbing and erect habits, Rhamnella rubrinervis.</title>
        <authorList>
            <person name="Lu Z."/>
            <person name="Yang Y."/>
            <person name="Zhu X."/>
            <person name="Sun Y."/>
        </authorList>
    </citation>
    <scope>NUCLEOTIDE SEQUENCE</scope>
    <source>
        <strain evidence="1">BYM</strain>
        <tissue evidence="1">Leaf</tissue>
    </source>
</reference>
<accession>A0A8K0HF26</accession>
<proteinExistence type="predicted"/>
<evidence type="ECO:0000313" key="2">
    <source>
        <dbReference type="Proteomes" id="UP000796880"/>
    </source>
</evidence>
<evidence type="ECO:0000313" key="1">
    <source>
        <dbReference type="EMBL" id="KAF3451195.1"/>
    </source>
</evidence>
<dbReference type="Proteomes" id="UP000796880">
    <property type="component" value="Unassembled WGS sequence"/>
</dbReference>
<dbReference type="AlphaFoldDB" id="A0A8K0HF26"/>
<sequence length="123" mass="12899">MTLSSSSSMAAGGIGFSNWRLTLSELQRFQTNTRVSTLLPEKSILITNNSGSDYATDGAKGNSAGPVYILHPDYTVYGDDPNLLPKAAKLEGEPIASCSVSVSLVLFGLSVLFPSTVNGRAQG</sequence>
<protein>
    <submittedName>
        <fullName evidence="1">Uncharacterized protein</fullName>
    </submittedName>
</protein>
<dbReference type="OrthoDB" id="2015130at2759"/>
<name>A0A8K0HF26_9ROSA</name>
<keyword evidence="2" id="KW-1185">Reference proteome</keyword>
<comment type="caution">
    <text evidence="1">The sequence shown here is derived from an EMBL/GenBank/DDBJ whole genome shotgun (WGS) entry which is preliminary data.</text>
</comment>